<keyword evidence="3" id="KW-1185">Reference proteome</keyword>
<gene>
    <name evidence="2" type="ORF">PROPAUS_0955</name>
</gene>
<evidence type="ECO:0000313" key="2">
    <source>
        <dbReference type="EMBL" id="SYZ33044.1"/>
    </source>
</evidence>
<dbReference type="RefSeq" id="WP_182482054.1">
    <property type="nucleotide sequence ID" value="NZ_LR134442.1"/>
</dbReference>
<proteinExistence type="predicted"/>
<reference evidence="3" key="1">
    <citation type="submission" date="2018-08" db="EMBL/GenBank/DDBJ databases">
        <authorList>
            <person name="Hornung B."/>
        </authorList>
    </citation>
    <scope>NUCLEOTIDE SEQUENCE [LARGE SCALE GENOMIC DNA]</scope>
</reference>
<evidence type="ECO:0000259" key="1">
    <source>
        <dbReference type="Pfam" id="PF09951"/>
    </source>
</evidence>
<dbReference type="Proteomes" id="UP000263928">
    <property type="component" value="Unassembled WGS sequence"/>
</dbReference>
<accession>A0A383S6K0</accession>
<organism evidence="2 3">
    <name type="scientific">Propionibacterium australiense</name>
    <dbReference type="NCBI Taxonomy" id="119981"/>
    <lineage>
        <taxon>Bacteria</taxon>
        <taxon>Bacillati</taxon>
        <taxon>Actinomycetota</taxon>
        <taxon>Actinomycetes</taxon>
        <taxon>Propionibacteriales</taxon>
        <taxon>Propionibacteriaceae</taxon>
        <taxon>Propionibacterium</taxon>
    </lineage>
</organism>
<dbReference type="InterPro" id="IPR018689">
    <property type="entry name" value="Imm33_dom"/>
</dbReference>
<dbReference type="Pfam" id="PF09951">
    <property type="entry name" value="Imm33"/>
    <property type="match status" value="1"/>
</dbReference>
<dbReference type="AlphaFoldDB" id="A0A383S6K0"/>
<protein>
    <recommendedName>
        <fullName evidence="1">Immunity protein Imm33 domain-containing protein</fullName>
    </recommendedName>
</protein>
<evidence type="ECO:0000313" key="3">
    <source>
        <dbReference type="Proteomes" id="UP000263928"/>
    </source>
</evidence>
<dbReference type="EMBL" id="UNQJ01000005">
    <property type="protein sequence ID" value="SYZ33044.1"/>
    <property type="molecule type" value="Genomic_DNA"/>
</dbReference>
<feature type="domain" description="Immunity protein Imm33" evidence="1">
    <location>
        <begin position="20"/>
        <end position="103"/>
    </location>
</feature>
<sequence length="271" mass="30598">MTSSHVPHGEFIPGAGTSLTTYNVLERRERIRWMVRANPRNEADNGWRVFSHIDTSEYLADQANWVVVDFNTLCALEPALIGIWNMPVGSDLQIVDDGQRIRVVDTPTGREIPLEEQFDPTAPPPPGGWPQYRGYVDPSDDFLESCKTIFSGAVTELTVPWQELMVAFFVASPTRCKIRALADGTEITSWPAGRYAEELTQAAGKWHAGTYRDGRPGALFGAVKMTRQPPEMRFVSYHDAPPNYLASDWEDDMYSGDEEILRTRFARHFKD</sequence>
<name>A0A383S6K0_9ACTN</name>